<protein>
    <recommendedName>
        <fullName evidence="3">PAS domain-containing protein</fullName>
    </recommendedName>
</protein>
<comment type="caution">
    <text evidence="1">The sequence shown here is derived from an EMBL/GenBank/DDBJ whole genome shotgun (WGS) entry which is preliminary data.</text>
</comment>
<sequence>MKLVEAQLVVAIRHGASARVHAALFTRSSSLMDELEAYVPTSQAELRDMVGFFVRRSSSLQRTGDGDRALEIAMKLTRQYRDRDLPVEADQPYASFQPARPIRSALDPEELAALVSSSPDKIALVDEQFHILGSSESCARSHRSTPIGMMGLHVAEVVGRRAFEQHKRARLVACFDGVPQDFPYEVEDPLGGAQRLQCRMTPITDRTRLLYCALIQFVDTGGSSSAVPEDQDVSFG</sequence>
<dbReference type="EMBL" id="QKZL01000021">
    <property type="protein sequence ID" value="PZX12912.1"/>
    <property type="molecule type" value="Genomic_DNA"/>
</dbReference>
<accession>A0A2W7NNR5</accession>
<reference evidence="1 2" key="1">
    <citation type="submission" date="2018-06" db="EMBL/GenBank/DDBJ databases">
        <title>Genomic Encyclopedia of Archaeal and Bacterial Type Strains, Phase II (KMG-II): from individual species to whole genera.</title>
        <authorList>
            <person name="Goeker M."/>
        </authorList>
    </citation>
    <scope>NUCLEOTIDE SEQUENCE [LARGE SCALE GENOMIC DNA]</scope>
    <source>
        <strain evidence="1 2">DSM 22009</strain>
    </source>
</reference>
<name>A0A2W7NNR5_9RHOB</name>
<keyword evidence="2" id="KW-1185">Reference proteome</keyword>
<evidence type="ECO:0000313" key="1">
    <source>
        <dbReference type="EMBL" id="PZX12912.1"/>
    </source>
</evidence>
<organism evidence="1 2">
    <name type="scientific">Palleronia aestuarii</name>
    <dbReference type="NCBI Taxonomy" id="568105"/>
    <lineage>
        <taxon>Bacteria</taxon>
        <taxon>Pseudomonadati</taxon>
        <taxon>Pseudomonadota</taxon>
        <taxon>Alphaproteobacteria</taxon>
        <taxon>Rhodobacterales</taxon>
        <taxon>Roseobacteraceae</taxon>
        <taxon>Palleronia</taxon>
    </lineage>
</organism>
<dbReference type="InterPro" id="IPR035965">
    <property type="entry name" value="PAS-like_dom_sf"/>
</dbReference>
<dbReference type="Proteomes" id="UP000248916">
    <property type="component" value="Unassembled WGS sequence"/>
</dbReference>
<evidence type="ECO:0000313" key="2">
    <source>
        <dbReference type="Proteomes" id="UP000248916"/>
    </source>
</evidence>
<gene>
    <name evidence="1" type="ORF">LX81_03463</name>
</gene>
<dbReference type="AlphaFoldDB" id="A0A2W7NNR5"/>
<dbReference type="SUPFAM" id="SSF55785">
    <property type="entry name" value="PYP-like sensor domain (PAS domain)"/>
    <property type="match status" value="1"/>
</dbReference>
<proteinExistence type="predicted"/>
<evidence type="ECO:0008006" key="3">
    <source>
        <dbReference type="Google" id="ProtNLM"/>
    </source>
</evidence>